<dbReference type="GO" id="GO:0017076">
    <property type="term" value="F:purine nucleotide binding"/>
    <property type="evidence" value="ECO:0007669"/>
    <property type="project" value="InterPro"/>
</dbReference>
<sequence>MQNPTVSSIYSDSLFNKNNNKLCLANSGALVAYSGQYTGRKPDWKHFVKNESYNKITPNIQNKTISCSVF</sequence>
<dbReference type="InterPro" id="IPR008210">
    <property type="entry name" value="PEP_carboxykinase_N"/>
</dbReference>
<accession>X1DG54</accession>
<protein>
    <submittedName>
        <fullName evidence="1">Uncharacterized protein</fullName>
    </submittedName>
</protein>
<dbReference type="GO" id="GO:0006094">
    <property type="term" value="P:gluconeogenesis"/>
    <property type="evidence" value="ECO:0007669"/>
    <property type="project" value="InterPro"/>
</dbReference>
<gene>
    <name evidence="1" type="ORF">S01H4_53634</name>
</gene>
<dbReference type="SUPFAM" id="SSF68923">
    <property type="entry name" value="PEP carboxykinase N-terminal domain"/>
    <property type="match status" value="1"/>
</dbReference>
<dbReference type="AlphaFoldDB" id="X1DG54"/>
<organism evidence="1">
    <name type="scientific">marine sediment metagenome</name>
    <dbReference type="NCBI Taxonomy" id="412755"/>
    <lineage>
        <taxon>unclassified sequences</taxon>
        <taxon>metagenomes</taxon>
        <taxon>ecological metagenomes</taxon>
    </lineage>
</organism>
<reference evidence="1" key="1">
    <citation type="journal article" date="2014" name="Front. Microbiol.">
        <title>High frequency of phylogenetically diverse reductive dehalogenase-homologous genes in deep subseafloor sedimentary metagenomes.</title>
        <authorList>
            <person name="Kawai M."/>
            <person name="Futagami T."/>
            <person name="Toyoda A."/>
            <person name="Takaki Y."/>
            <person name="Nishi S."/>
            <person name="Hori S."/>
            <person name="Arai W."/>
            <person name="Tsubouchi T."/>
            <person name="Morono Y."/>
            <person name="Uchiyama I."/>
            <person name="Ito T."/>
            <person name="Fujiyama A."/>
            <person name="Inagaki F."/>
            <person name="Takami H."/>
        </authorList>
    </citation>
    <scope>NUCLEOTIDE SEQUENCE</scope>
    <source>
        <strain evidence="1">Expedition CK06-06</strain>
    </source>
</reference>
<dbReference type="GO" id="GO:0004611">
    <property type="term" value="F:phosphoenolpyruvate carboxykinase activity"/>
    <property type="evidence" value="ECO:0007669"/>
    <property type="project" value="InterPro"/>
</dbReference>
<comment type="caution">
    <text evidence="1">The sequence shown here is derived from an EMBL/GenBank/DDBJ whole genome shotgun (WGS) entry which is preliminary data.</text>
</comment>
<evidence type="ECO:0000313" key="1">
    <source>
        <dbReference type="EMBL" id="GAH07290.1"/>
    </source>
</evidence>
<dbReference type="EMBL" id="BART01030784">
    <property type="protein sequence ID" value="GAH07290.1"/>
    <property type="molecule type" value="Genomic_DNA"/>
</dbReference>
<proteinExistence type="predicted"/>
<name>X1DG54_9ZZZZ</name>